<protein>
    <submittedName>
        <fullName evidence="2">Uncharacterized protein</fullName>
    </submittedName>
</protein>
<dbReference type="AlphaFoldDB" id="A0AAQ4FGG2"/>
<accession>A0AAQ4FGG2</accession>
<sequence>MERPDPDPYGSYSSHASSKPKRKKSKNRRHSQSSNSEATGPDAAERSQEGSRPMKDPSAGTAGTRDGGSHKRKRRRSSASQRSMVR</sequence>
<reference evidence="2 3" key="1">
    <citation type="journal article" date="2023" name="Arcadia Sci">
        <title>De novo assembly of a long-read Amblyomma americanum tick genome.</title>
        <authorList>
            <person name="Chou S."/>
            <person name="Poskanzer K.E."/>
            <person name="Rollins M."/>
            <person name="Thuy-Boun P.S."/>
        </authorList>
    </citation>
    <scope>NUCLEOTIDE SEQUENCE [LARGE SCALE GENOMIC DNA]</scope>
    <source>
        <strain evidence="2">F_SG_1</strain>
        <tissue evidence="2">Salivary glands</tissue>
    </source>
</reference>
<feature type="compositionally biased region" description="Basic residues" evidence="1">
    <location>
        <begin position="18"/>
        <end position="31"/>
    </location>
</feature>
<feature type="region of interest" description="Disordered" evidence="1">
    <location>
        <begin position="1"/>
        <end position="86"/>
    </location>
</feature>
<comment type="caution">
    <text evidence="2">The sequence shown here is derived from an EMBL/GenBank/DDBJ whole genome shotgun (WGS) entry which is preliminary data.</text>
</comment>
<evidence type="ECO:0000313" key="3">
    <source>
        <dbReference type="Proteomes" id="UP001321473"/>
    </source>
</evidence>
<name>A0AAQ4FGG2_AMBAM</name>
<keyword evidence="3" id="KW-1185">Reference proteome</keyword>
<organism evidence="2 3">
    <name type="scientific">Amblyomma americanum</name>
    <name type="common">Lone star tick</name>
    <dbReference type="NCBI Taxonomy" id="6943"/>
    <lineage>
        <taxon>Eukaryota</taxon>
        <taxon>Metazoa</taxon>
        <taxon>Ecdysozoa</taxon>
        <taxon>Arthropoda</taxon>
        <taxon>Chelicerata</taxon>
        <taxon>Arachnida</taxon>
        <taxon>Acari</taxon>
        <taxon>Parasitiformes</taxon>
        <taxon>Ixodida</taxon>
        <taxon>Ixodoidea</taxon>
        <taxon>Ixodidae</taxon>
        <taxon>Amblyomminae</taxon>
        <taxon>Amblyomma</taxon>
    </lineage>
</organism>
<proteinExistence type="predicted"/>
<dbReference type="EMBL" id="JARKHS020003276">
    <property type="protein sequence ID" value="KAK8785855.1"/>
    <property type="molecule type" value="Genomic_DNA"/>
</dbReference>
<evidence type="ECO:0000313" key="2">
    <source>
        <dbReference type="EMBL" id="KAK8785855.1"/>
    </source>
</evidence>
<feature type="compositionally biased region" description="Basic and acidic residues" evidence="1">
    <location>
        <begin position="43"/>
        <end position="55"/>
    </location>
</feature>
<evidence type="ECO:0000256" key="1">
    <source>
        <dbReference type="SAM" id="MobiDB-lite"/>
    </source>
</evidence>
<gene>
    <name evidence="2" type="ORF">V5799_007780</name>
</gene>
<dbReference type="Proteomes" id="UP001321473">
    <property type="component" value="Unassembled WGS sequence"/>
</dbReference>